<gene>
    <name evidence="1" type="ORF">STA1M1_23830</name>
</gene>
<dbReference type="InterPro" id="IPR005358">
    <property type="entry name" value="Puta_zinc/iron-chelating_dom"/>
</dbReference>
<sequence>MRTTSRPRGTAASAGRADGIAALRARAAKARARNAGRVADDRAHRLLDAYLAAAERHGRPAREVIADLARGEAAWQIGMALHDQTMAAPPDILRNAACGEGCAFCCILSGGDGGTTTEAEATRLHAALAGRAGEPDGRNWHPEACPALDPDTRACRAYDARPIICRSFLSTDASACEANAQGGTEPGSGLLGSHLDYLAVLALIRETLKGMTRVPTYSLAQIAASAVGGADLATSLDTARHPSRVLDAACRDMARAGAAGRGRRL</sequence>
<comment type="caution">
    <text evidence="1">The sequence shown here is derived from an EMBL/GenBank/DDBJ whole genome shotgun (WGS) entry which is preliminary data.</text>
</comment>
<dbReference type="EMBL" id="BROH01000006">
    <property type="protein sequence ID" value="GKY88514.1"/>
    <property type="molecule type" value="Genomic_DNA"/>
</dbReference>
<proteinExistence type="predicted"/>
<dbReference type="RefSeq" id="WP_281842552.1">
    <property type="nucleotide sequence ID" value="NZ_BROH01000006.1"/>
</dbReference>
<evidence type="ECO:0000313" key="1">
    <source>
        <dbReference type="EMBL" id="GKY88514.1"/>
    </source>
</evidence>
<protein>
    <recommendedName>
        <fullName evidence="3">YkgJ family cysteine cluster protein</fullName>
    </recommendedName>
</protein>
<evidence type="ECO:0000313" key="2">
    <source>
        <dbReference type="Proteomes" id="UP001144205"/>
    </source>
</evidence>
<organism evidence="1 2">
    <name type="scientific">Sinisalibacter aestuarii</name>
    <dbReference type="NCBI Taxonomy" id="2949426"/>
    <lineage>
        <taxon>Bacteria</taxon>
        <taxon>Pseudomonadati</taxon>
        <taxon>Pseudomonadota</taxon>
        <taxon>Alphaproteobacteria</taxon>
        <taxon>Rhodobacterales</taxon>
        <taxon>Roseobacteraceae</taxon>
        <taxon>Sinisalibacter</taxon>
    </lineage>
</organism>
<reference evidence="1" key="1">
    <citation type="journal article" date="2023" name="Int. J. Syst. Evol. Microbiol.">
        <title>Sinisalibacter aestuarii sp. nov., isolated from estuarine sediment of the Arakawa River.</title>
        <authorList>
            <person name="Arafat S.T."/>
            <person name="Hirano S."/>
            <person name="Sato A."/>
            <person name="Takeuchi K."/>
            <person name="Yasuda T."/>
            <person name="Terahara T."/>
            <person name="Hamada M."/>
            <person name="Kobayashi T."/>
        </authorList>
    </citation>
    <scope>NUCLEOTIDE SEQUENCE</scope>
    <source>
        <strain evidence="1">B-399</strain>
    </source>
</reference>
<name>A0ABQ5LU51_9RHOB</name>
<dbReference type="Proteomes" id="UP001144205">
    <property type="component" value="Unassembled WGS sequence"/>
</dbReference>
<evidence type="ECO:0008006" key="3">
    <source>
        <dbReference type="Google" id="ProtNLM"/>
    </source>
</evidence>
<dbReference type="Pfam" id="PF03692">
    <property type="entry name" value="CxxCxxCC"/>
    <property type="match status" value="1"/>
</dbReference>
<keyword evidence="2" id="KW-1185">Reference proteome</keyword>
<accession>A0ABQ5LU51</accession>